<keyword evidence="8" id="KW-0677">Repeat</keyword>
<dbReference type="EC" id="2.6.1.16" evidence="3 10"/>
<dbReference type="CDD" id="cd00714">
    <property type="entry name" value="GFAT"/>
    <property type="match status" value="1"/>
</dbReference>
<evidence type="ECO:0000313" key="13">
    <source>
        <dbReference type="EMBL" id="KKW24113.1"/>
    </source>
</evidence>
<keyword evidence="7 10" id="KW-0808">Transferase</keyword>
<dbReference type="InterPro" id="IPR035490">
    <property type="entry name" value="GlmS/FrlB_SIS"/>
</dbReference>
<comment type="caution">
    <text evidence="13">The sequence shown here is derived from an EMBL/GenBank/DDBJ whole genome shotgun (WGS) entry which is preliminary data.</text>
</comment>
<dbReference type="Proteomes" id="UP000034273">
    <property type="component" value="Unassembled WGS sequence"/>
</dbReference>
<dbReference type="GO" id="GO:0004360">
    <property type="term" value="F:glutamine-fructose-6-phosphate transaminase (isomerizing) activity"/>
    <property type="evidence" value="ECO:0007669"/>
    <property type="project" value="UniProtKB-UniRule"/>
</dbReference>
<dbReference type="CDD" id="cd05008">
    <property type="entry name" value="SIS_GlmS_GlmD_1"/>
    <property type="match status" value="1"/>
</dbReference>
<dbReference type="CDD" id="cd05009">
    <property type="entry name" value="SIS_GlmS_GlmD_2"/>
    <property type="match status" value="1"/>
</dbReference>
<sequence>MCGIFAYTGNKGKNASTVLLDGLLSLEYRGYDSAGMYLPESGSVRSTGAVSMLRKKVPKNFKGHSGIAHLRWATHGEPTEKNAHPHQDCSGNVWVVHNGIIENFKELKVGLEANGHTFRSDSDTEVIAHLVEEHLKKTKDFEKAALKALREIRGTYGIALQYKKEPEMVIGARMGSPVVLGLGEGEHFIASDPSPILPHTRTVVFLEDGEVAVITPKKHTIHKLAGDPVKRKATRIDWSAEESQKGGYEHFMLKEIMEGPEVLQNTVRGRLLPDKGLAKLGGLESVTKQLARINRIIIVGCGTAYYAGLVGEYMLEEHVGIPVEVELGSEFRYRKPVINDRTIVLAISQSGETADTLEAIREAKRRGALALGIVNTVSSTIARTTDAGVYNHAGPEIGVASTKAFISQMTALALLTLFLGRQRASATPEQASASRRREMSVVEGRDIAHALQELPQKMQTILDNRKAIEKLAIKYAKSRDFLYIGRKYNYPIAFEGALKLKEISYIHAEGCGAGEMKHGSLAMIDEHFPTMAIVPADSVYDKMLSNIQQIKARKGPVIALASEGDTEVGKIADDVIYVPHTIEMLMPILNIIPLQLFAYYFAREKGLNVDRPRNLAKSVTVE</sequence>
<dbReference type="Gene3D" id="3.40.50.10490">
    <property type="entry name" value="Glucose-6-phosphate isomerase like protein, domain 1"/>
    <property type="match status" value="2"/>
</dbReference>
<dbReference type="PROSITE" id="PS51464">
    <property type="entry name" value="SIS"/>
    <property type="match status" value="2"/>
</dbReference>
<evidence type="ECO:0000256" key="6">
    <source>
        <dbReference type="ARBA" id="ARBA00022576"/>
    </source>
</evidence>
<feature type="domain" description="SIS" evidence="12">
    <location>
        <begin position="471"/>
        <end position="612"/>
    </location>
</feature>
<protein>
    <recommendedName>
        <fullName evidence="4 10">Glutamine--fructose-6-phosphate aminotransferase [isomerizing]</fullName>
        <ecNumber evidence="3 10">2.6.1.16</ecNumber>
    </recommendedName>
    <alternativeName>
        <fullName evidence="10">D-fructose-6-phosphate amidotransferase</fullName>
    </alternativeName>
    <alternativeName>
        <fullName evidence="10">GFAT</fullName>
    </alternativeName>
    <alternativeName>
        <fullName evidence="10">Glucosamine-6-phosphate synthase</fullName>
    </alternativeName>
    <alternativeName>
        <fullName evidence="10">Hexosephosphate aminotransferase</fullName>
    </alternativeName>
    <alternativeName>
        <fullName evidence="10">L-glutamine--D-fructose-6-phosphate amidotransferase</fullName>
    </alternativeName>
</protein>
<dbReference type="GO" id="GO:0005829">
    <property type="term" value="C:cytosol"/>
    <property type="evidence" value="ECO:0007669"/>
    <property type="project" value="TreeGrafter"/>
</dbReference>
<evidence type="ECO:0000259" key="12">
    <source>
        <dbReference type="PROSITE" id="PS51464"/>
    </source>
</evidence>
<evidence type="ECO:0000313" key="14">
    <source>
        <dbReference type="Proteomes" id="UP000034273"/>
    </source>
</evidence>
<keyword evidence="5 10" id="KW-0963">Cytoplasm</keyword>
<evidence type="ECO:0000256" key="9">
    <source>
        <dbReference type="ARBA" id="ARBA00022962"/>
    </source>
</evidence>
<comment type="subunit">
    <text evidence="10">Homodimer.</text>
</comment>
<evidence type="ECO:0000256" key="7">
    <source>
        <dbReference type="ARBA" id="ARBA00022679"/>
    </source>
</evidence>
<evidence type="ECO:0000256" key="1">
    <source>
        <dbReference type="ARBA" id="ARBA00001031"/>
    </source>
</evidence>
<gene>
    <name evidence="10" type="primary">glmS</name>
    <name evidence="13" type="ORF">UY67_C0010G0002</name>
</gene>
<comment type="catalytic activity">
    <reaction evidence="1 10">
        <text>D-fructose 6-phosphate + L-glutamine = D-glucosamine 6-phosphate + L-glutamate</text>
        <dbReference type="Rhea" id="RHEA:13237"/>
        <dbReference type="ChEBI" id="CHEBI:29985"/>
        <dbReference type="ChEBI" id="CHEBI:58359"/>
        <dbReference type="ChEBI" id="CHEBI:58725"/>
        <dbReference type="ChEBI" id="CHEBI:61527"/>
        <dbReference type="EC" id="2.6.1.16"/>
    </reaction>
</comment>
<dbReference type="GO" id="GO:0006487">
    <property type="term" value="P:protein N-linked glycosylation"/>
    <property type="evidence" value="ECO:0007669"/>
    <property type="project" value="TreeGrafter"/>
</dbReference>
<dbReference type="InterPro" id="IPR046348">
    <property type="entry name" value="SIS_dom_sf"/>
</dbReference>
<evidence type="ECO:0000256" key="8">
    <source>
        <dbReference type="ARBA" id="ARBA00022737"/>
    </source>
</evidence>
<dbReference type="InterPro" id="IPR001347">
    <property type="entry name" value="SIS_dom"/>
</dbReference>
<dbReference type="AlphaFoldDB" id="A0A0G1WZ39"/>
<dbReference type="InterPro" id="IPR029055">
    <property type="entry name" value="Ntn_hydrolases_N"/>
</dbReference>
<dbReference type="GO" id="GO:0006002">
    <property type="term" value="P:fructose 6-phosphate metabolic process"/>
    <property type="evidence" value="ECO:0007669"/>
    <property type="project" value="TreeGrafter"/>
</dbReference>
<proteinExistence type="inferred from homology"/>
<keyword evidence="9" id="KW-0315">Glutamine amidotransferase</keyword>
<comment type="function">
    <text evidence="10">Catalyzes the first step in hexosamine metabolism, converting fructose-6P into glucosamine-6P using glutamine as a nitrogen source.</text>
</comment>
<evidence type="ECO:0000256" key="4">
    <source>
        <dbReference type="ARBA" id="ARBA00016090"/>
    </source>
</evidence>
<organism evidence="13 14">
    <name type="scientific">Candidatus Kaiserbacteria bacterium GW2011_GWA2_52_12</name>
    <dbReference type="NCBI Taxonomy" id="1618671"/>
    <lineage>
        <taxon>Bacteria</taxon>
        <taxon>Candidatus Kaiseribacteriota</taxon>
    </lineage>
</organism>
<dbReference type="PATRIC" id="fig|1618671.3.peg.434"/>
<dbReference type="FunFam" id="3.40.50.10490:FF:000001">
    <property type="entry name" value="Glutamine--fructose-6-phosphate aminotransferase [isomerizing]"/>
    <property type="match status" value="1"/>
</dbReference>
<evidence type="ECO:0000259" key="11">
    <source>
        <dbReference type="PROSITE" id="PS51278"/>
    </source>
</evidence>
<dbReference type="GO" id="GO:0005975">
    <property type="term" value="P:carbohydrate metabolic process"/>
    <property type="evidence" value="ECO:0007669"/>
    <property type="project" value="UniProtKB-UniRule"/>
</dbReference>
<dbReference type="PANTHER" id="PTHR10937">
    <property type="entry name" value="GLUCOSAMINE--FRUCTOSE-6-PHOSPHATE AMINOTRANSFERASE, ISOMERIZING"/>
    <property type="match status" value="1"/>
</dbReference>
<name>A0A0G1WZ39_9BACT</name>
<dbReference type="Pfam" id="PF13522">
    <property type="entry name" value="GATase_6"/>
    <property type="match status" value="1"/>
</dbReference>
<feature type="active site" description="Nucleophile; for GATase activity" evidence="10">
    <location>
        <position position="2"/>
    </location>
</feature>
<dbReference type="NCBIfam" id="NF001484">
    <property type="entry name" value="PRK00331.1"/>
    <property type="match status" value="1"/>
</dbReference>
<dbReference type="GO" id="GO:0046349">
    <property type="term" value="P:amino sugar biosynthetic process"/>
    <property type="evidence" value="ECO:0007669"/>
    <property type="project" value="UniProtKB-ARBA"/>
</dbReference>
<dbReference type="EMBL" id="LCQW01000010">
    <property type="protein sequence ID" value="KKW24113.1"/>
    <property type="molecule type" value="Genomic_DNA"/>
</dbReference>
<accession>A0A0G1WZ39</accession>
<reference evidence="13 14" key="1">
    <citation type="journal article" date="2015" name="Nature">
        <title>rRNA introns, odd ribosomes, and small enigmatic genomes across a large radiation of phyla.</title>
        <authorList>
            <person name="Brown C.T."/>
            <person name="Hug L.A."/>
            <person name="Thomas B.C."/>
            <person name="Sharon I."/>
            <person name="Castelle C.J."/>
            <person name="Singh A."/>
            <person name="Wilkins M.J."/>
            <person name="Williams K.H."/>
            <person name="Banfield J.F."/>
        </authorList>
    </citation>
    <scope>NUCLEOTIDE SEQUENCE [LARGE SCALE GENOMIC DNA]</scope>
</reference>
<dbReference type="SUPFAM" id="SSF53697">
    <property type="entry name" value="SIS domain"/>
    <property type="match status" value="1"/>
</dbReference>
<dbReference type="InterPro" id="IPR035466">
    <property type="entry name" value="GlmS/AgaS_SIS"/>
</dbReference>
<feature type="active site" description="For Fru-6P isomerization activity" evidence="10">
    <location>
        <position position="617"/>
    </location>
</feature>
<dbReference type="GO" id="GO:0006047">
    <property type="term" value="P:UDP-N-acetylglucosamine metabolic process"/>
    <property type="evidence" value="ECO:0007669"/>
    <property type="project" value="TreeGrafter"/>
</dbReference>
<evidence type="ECO:0000256" key="2">
    <source>
        <dbReference type="ARBA" id="ARBA00004496"/>
    </source>
</evidence>
<dbReference type="PANTHER" id="PTHR10937:SF0">
    <property type="entry name" value="GLUTAMINE--FRUCTOSE-6-PHOSPHATE TRANSAMINASE (ISOMERIZING)"/>
    <property type="match status" value="1"/>
</dbReference>
<dbReference type="SUPFAM" id="SSF56235">
    <property type="entry name" value="N-terminal nucleophile aminohydrolases (Ntn hydrolases)"/>
    <property type="match status" value="1"/>
</dbReference>
<dbReference type="STRING" id="1618671.UY67_C0010G0002"/>
<dbReference type="InterPro" id="IPR047084">
    <property type="entry name" value="GFAT_N"/>
</dbReference>
<dbReference type="Pfam" id="PF01380">
    <property type="entry name" value="SIS"/>
    <property type="match status" value="2"/>
</dbReference>
<dbReference type="FunFam" id="3.60.20.10:FF:000006">
    <property type="entry name" value="Glutamine--fructose-6-phosphate aminotransferase [isomerizing]"/>
    <property type="match status" value="1"/>
</dbReference>
<keyword evidence="6 10" id="KW-0032">Aminotransferase</keyword>
<comment type="subcellular location">
    <subcellularLocation>
        <location evidence="2 10">Cytoplasm</location>
    </subcellularLocation>
</comment>
<dbReference type="GO" id="GO:0097367">
    <property type="term" value="F:carbohydrate derivative binding"/>
    <property type="evidence" value="ECO:0007669"/>
    <property type="project" value="InterPro"/>
</dbReference>
<dbReference type="PROSITE" id="PS51278">
    <property type="entry name" value="GATASE_TYPE_2"/>
    <property type="match status" value="1"/>
</dbReference>
<dbReference type="FunFam" id="3.40.50.10490:FF:000002">
    <property type="entry name" value="Glutamine--fructose-6-phosphate aminotransferase [isomerizing]"/>
    <property type="match status" value="1"/>
</dbReference>
<feature type="domain" description="SIS" evidence="12">
    <location>
        <begin position="286"/>
        <end position="425"/>
    </location>
</feature>
<feature type="initiator methionine" description="Removed" evidence="10">
    <location>
        <position position="1"/>
    </location>
</feature>
<dbReference type="InterPro" id="IPR017932">
    <property type="entry name" value="GATase_2_dom"/>
</dbReference>
<evidence type="ECO:0000256" key="3">
    <source>
        <dbReference type="ARBA" id="ARBA00012916"/>
    </source>
</evidence>
<feature type="domain" description="Glutamine amidotransferase type-2" evidence="11">
    <location>
        <begin position="2"/>
        <end position="217"/>
    </location>
</feature>
<dbReference type="InterPro" id="IPR005855">
    <property type="entry name" value="GFAT"/>
</dbReference>
<evidence type="ECO:0000256" key="5">
    <source>
        <dbReference type="ARBA" id="ARBA00022490"/>
    </source>
</evidence>
<dbReference type="HAMAP" id="MF_00164">
    <property type="entry name" value="GlmS"/>
    <property type="match status" value="1"/>
</dbReference>
<evidence type="ECO:0000256" key="10">
    <source>
        <dbReference type="HAMAP-Rule" id="MF_00164"/>
    </source>
</evidence>
<dbReference type="Gene3D" id="3.60.20.10">
    <property type="entry name" value="Glutamine Phosphoribosylpyrophosphate, subunit 1, domain 1"/>
    <property type="match status" value="1"/>
</dbReference>
<dbReference type="NCBIfam" id="TIGR01135">
    <property type="entry name" value="glmS"/>
    <property type="match status" value="1"/>
</dbReference>